<dbReference type="Proteomes" id="UP001370590">
    <property type="component" value="Unassembled WGS sequence"/>
</dbReference>
<evidence type="ECO:0000313" key="2">
    <source>
        <dbReference type="EMBL" id="MEJ6401205.1"/>
    </source>
</evidence>
<proteinExistence type="predicted"/>
<keyword evidence="1" id="KW-0472">Membrane</keyword>
<name>A0ABU8SMR1_9LACO</name>
<keyword evidence="1" id="KW-1133">Transmembrane helix</keyword>
<reference evidence="2 3" key="1">
    <citation type="submission" date="2023-10" db="EMBL/GenBank/DDBJ databases">
        <title>Nicoliella lavandulae sp. nov. isolated from Lavandula angustifolia flowers.</title>
        <authorList>
            <person name="Alcantara C."/>
            <person name="Zuniga M."/>
            <person name="Landete J.M."/>
            <person name="Monedero V."/>
        </authorList>
    </citation>
    <scope>NUCLEOTIDE SEQUENCE [LARGE SCALE GENOMIC DNA]</scope>
    <source>
        <strain evidence="2 3">Es01</strain>
    </source>
</reference>
<feature type="transmembrane region" description="Helical" evidence="1">
    <location>
        <begin position="21"/>
        <end position="42"/>
    </location>
</feature>
<gene>
    <name evidence="2" type="ORF">R4146_08650</name>
</gene>
<evidence type="ECO:0000313" key="3">
    <source>
        <dbReference type="Proteomes" id="UP001370590"/>
    </source>
</evidence>
<accession>A0ABU8SMR1</accession>
<organism evidence="2 3">
    <name type="scientific">Nicoliella lavandulae</name>
    <dbReference type="NCBI Taxonomy" id="3082954"/>
    <lineage>
        <taxon>Bacteria</taxon>
        <taxon>Bacillati</taxon>
        <taxon>Bacillota</taxon>
        <taxon>Bacilli</taxon>
        <taxon>Lactobacillales</taxon>
        <taxon>Lactobacillaceae</taxon>
        <taxon>Nicoliella</taxon>
    </lineage>
</organism>
<evidence type="ECO:0000256" key="1">
    <source>
        <dbReference type="SAM" id="Phobius"/>
    </source>
</evidence>
<dbReference type="EMBL" id="JAWMWH010000003">
    <property type="protein sequence ID" value="MEJ6401205.1"/>
    <property type="molecule type" value="Genomic_DNA"/>
</dbReference>
<comment type="caution">
    <text evidence="2">The sequence shown here is derived from an EMBL/GenBank/DDBJ whole genome shotgun (WGS) entry which is preliminary data.</text>
</comment>
<sequence>MNKLFISQPRNIGFAIDSRTVILITMGIVIACLVAIMVMIYLNRR</sequence>
<keyword evidence="3" id="KW-1185">Reference proteome</keyword>
<keyword evidence="1" id="KW-0812">Transmembrane</keyword>
<dbReference type="RefSeq" id="WP_339961043.1">
    <property type="nucleotide sequence ID" value="NZ_JAWMWH010000003.1"/>
</dbReference>
<protein>
    <submittedName>
        <fullName evidence="2">Uncharacterized protein</fullName>
    </submittedName>
</protein>
<dbReference type="PROSITE" id="PS51257">
    <property type="entry name" value="PROKAR_LIPOPROTEIN"/>
    <property type="match status" value="1"/>
</dbReference>